<dbReference type="EMBL" id="KN727255">
    <property type="protein sequence ID" value="KIH66107.1"/>
    <property type="molecule type" value="Genomic_DNA"/>
</dbReference>
<evidence type="ECO:0000313" key="2">
    <source>
        <dbReference type="Proteomes" id="UP000054047"/>
    </source>
</evidence>
<name>A0A0C2DTG5_9BILA</name>
<evidence type="ECO:0000313" key="1">
    <source>
        <dbReference type="EMBL" id="KIH66107.1"/>
    </source>
</evidence>
<dbReference type="Proteomes" id="UP000054047">
    <property type="component" value="Unassembled WGS sequence"/>
</dbReference>
<dbReference type="OrthoDB" id="5870259at2759"/>
<gene>
    <name evidence="1" type="ORF">ANCDUO_03563</name>
</gene>
<proteinExistence type="predicted"/>
<organism evidence="1 2">
    <name type="scientific">Ancylostoma duodenale</name>
    <dbReference type="NCBI Taxonomy" id="51022"/>
    <lineage>
        <taxon>Eukaryota</taxon>
        <taxon>Metazoa</taxon>
        <taxon>Ecdysozoa</taxon>
        <taxon>Nematoda</taxon>
        <taxon>Chromadorea</taxon>
        <taxon>Rhabditida</taxon>
        <taxon>Rhabditina</taxon>
        <taxon>Rhabditomorpha</taxon>
        <taxon>Strongyloidea</taxon>
        <taxon>Ancylostomatidae</taxon>
        <taxon>Ancylostomatinae</taxon>
        <taxon>Ancylostoma</taxon>
    </lineage>
</organism>
<accession>A0A0C2DTG5</accession>
<protein>
    <submittedName>
        <fullName evidence="1">Uncharacterized protein</fullName>
    </submittedName>
</protein>
<keyword evidence="2" id="KW-1185">Reference proteome</keyword>
<reference evidence="1 2" key="1">
    <citation type="submission" date="2013-12" db="EMBL/GenBank/DDBJ databases">
        <title>Draft genome of the parsitic nematode Ancylostoma duodenale.</title>
        <authorList>
            <person name="Mitreva M."/>
        </authorList>
    </citation>
    <scope>NUCLEOTIDE SEQUENCE [LARGE SCALE GENOMIC DNA]</scope>
    <source>
        <strain evidence="1 2">Zhejiang</strain>
    </source>
</reference>
<sequence length="211" mass="23253">MNDRLGQFDNFANDNPKALRRMSKTFSMACAALSAVTNMDDDRRTHRVTATIASTTAYPVRLRFTLQGMSSPSGWTVHRSVRIWVMGSWAFSRGEVEEVSHFPETRELRVTVAATAKSHDSIIDDTDEVGREIGGNVLLDLCVKLGTAAINSNPAFETISRMHLTPSFGTASMASVVMNIVYGLTPLGCRQADEPTFDGEDDDTRTIMTNR</sequence>
<dbReference type="AlphaFoldDB" id="A0A0C2DTG5"/>